<evidence type="ECO:0000256" key="1">
    <source>
        <dbReference type="SAM" id="MobiDB-lite"/>
    </source>
</evidence>
<reference evidence="2" key="1">
    <citation type="submission" date="2023-03" db="EMBL/GenBank/DDBJ databases">
        <title>Massive genome expansion in bonnet fungi (Mycena s.s.) driven by repeated elements and novel gene families across ecological guilds.</title>
        <authorList>
            <consortium name="Lawrence Berkeley National Laboratory"/>
            <person name="Harder C.B."/>
            <person name="Miyauchi S."/>
            <person name="Viragh M."/>
            <person name="Kuo A."/>
            <person name="Thoen E."/>
            <person name="Andreopoulos B."/>
            <person name="Lu D."/>
            <person name="Skrede I."/>
            <person name="Drula E."/>
            <person name="Henrissat B."/>
            <person name="Morin E."/>
            <person name="Kohler A."/>
            <person name="Barry K."/>
            <person name="LaButti K."/>
            <person name="Morin E."/>
            <person name="Salamov A."/>
            <person name="Lipzen A."/>
            <person name="Mereny Z."/>
            <person name="Hegedus B."/>
            <person name="Baldrian P."/>
            <person name="Stursova M."/>
            <person name="Weitz H."/>
            <person name="Taylor A."/>
            <person name="Grigoriev I.V."/>
            <person name="Nagy L.G."/>
            <person name="Martin F."/>
            <person name="Kauserud H."/>
        </authorList>
    </citation>
    <scope>NUCLEOTIDE SEQUENCE</scope>
    <source>
        <strain evidence="2">9144</strain>
    </source>
</reference>
<organism evidence="2 3">
    <name type="scientific">Mycena pura</name>
    <dbReference type="NCBI Taxonomy" id="153505"/>
    <lineage>
        <taxon>Eukaryota</taxon>
        <taxon>Fungi</taxon>
        <taxon>Dikarya</taxon>
        <taxon>Basidiomycota</taxon>
        <taxon>Agaricomycotina</taxon>
        <taxon>Agaricomycetes</taxon>
        <taxon>Agaricomycetidae</taxon>
        <taxon>Agaricales</taxon>
        <taxon>Marasmiineae</taxon>
        <taxon>Mycenaceae</taxon>
        <taxon>Mycena</taxon>
    </lineage>
</organism>
<dbReference type="Proteomes" id="UP001219525">
    <property type="component" value="Unassembled WGS sequence"/>
</dbReference>
<sequence length="271" mass="29129">MFLHGLRVVYTRMTEDSLSLLVEQWPWATTPSDVYGPVRHWQYHGLSLATALPVPATPYDLTSPSGLVHLVIRVRFDDRPRGPGRFSYPSDFSLGLFTVAVGLRLRTCAVGGPDPQDGKAKIPALSRGDFCHVTAKNWTKLTVVTLSRAVPYYGRNFTGKDGNGDGAGAQNTGGKEAERKRAEKAAERQKNGASTAAVTVSPPHTPGLGIPFDSERTTKSSPPSGAPATGSTQAASPTLSTHVPPPVPPLPHWSIVRCLYRVHIVATFVDL</sequence>
<comment type="caution">
    <text evidence="2">The sequence shown here is derived from an EMBL/GenBank/DDBJ whole genome shotgun (WGS) entry which is preliminary data.</text>
</comment>
<dbReference type="AlphaFoldDB" id="A0AAD6V7X5"/>
<dbReference type="EMBL" id="JARJCW010000043">
    <property type="protein sequence ID" value="KAJ7205502.1"/>
    <property type="molecule type" value="Genomic_DNA"/>
</dbReference>
<keyword evidence="3" id="KW-1185">Reference proteome</keyword>
<feature type="compositionally biased region" description="Low complexity" evidence="1">
    <location>
        <begin position="219"/>
        <end position="242"/>
    </location>
</feature>
<evidence type="ECO:0000313" key="3">
    <source>
        <dbReference type="Proteomes" id="UP001219525"/>
    </source>
</evidence>
<name>A0AAD6V7X5_9AGAR</name>
<feature type="region of interest" description="Disordered" evidence="1">
    <location>
        <begin position="156"/>
        <end position="243"/>
    </location>
</feature>
<evidence type="ECO:0000313" key="2">
    <source>
        <dbReference type="EMBL" id="KAJ7205502.1"/>
    </source>
</evidence>
<feature type="compositionally biased region" description="Basic and acidic residues" evidence="1">
    <location>
        <begin position="175"/>
        <end position="190"/>
    </location>
</feature>
<protein>
    <submittedName>
        <fullName evidence="2">Uncharacterized protein</fullName>
    </submittedName>
</protein>
<accession>A0AAD6V7X5</accession>
<proteinExistence type="predicted"/>
<gene>
    <name evidence="2" type="ORF">GGX14DRAFT_397647</name>
</gene>